<dbReference type="EMBL" id="JAQQBR010001831">
    <property type="protein sequence ID" value="KAK0168284.1"/>
    <property type="molecule type" value="Genomic_DNA"/>
</dbReference>
<feature type="signal peptide" evidence="1">
    <location>
        <begin position="1"/>
        <end position="20"/>
    </location>
</feature>
<organism evidence="2 3">
    <name type="scientific">Microctonus hyperodae</name>
    <name type="common">Parasitoid wasp</name>
    <dbReference type="NCBI Taxonomy" id="165561"/>
    <lineage>
        <taxon>Eukaryota</taxon>
        <taxon>Metazoa</taxon>
        <taxon>Ecdysozoa</taxon>
        <taxon>Arthropoda</taxon>
        <taxon>Hexapoda</taxon>
        <taxon>Insecta</taxon>
        <taxon>Pterygota</taxon>
        <taxon>Neoptera</taxon>
        <taxon>Endopterygota</taxon>
        <taxon>Hymenoptera</taxon>
        <taxon>Apocrita</taxon>
        <taxon>Ichneumonoidea</taxon>
        <taxon>Braconidae</taxon>
        <taxon>Euphorinae</taxon>
        <taxon>Microctonus</taxon>
    </lineage>
</organism>
<name>A0AA39FEV5_MICHY</name>
<evidence type="ECO:0000313" key="2">
    <source>
        <dbReference type="EMBL" id="KAK0168284.1"/>
    </source>
</evidence>
<evidence type="ECO:0000313" key="3">
    <source>
        <dbReference type="Proteomes" id="UP001168972"/>
    </source>
</evidence>
<feature type="chain" id="PRO_5041381228" evidence="1">
    <location>
        <begin position="21"/>
        <end position="221"/>
    </location>
</feature>
<reference evidence="2" key="2">
    <citation type="submission" date="2023-03" db="EMBL/GenBank/DDBJ databases">
        <authorList>
            <person name="Inwood S.N."/>
            <person name="Skelly J.G."/>
            <person name="Guhlin J."/>
            <person name="Harrop T.W.R."/>
            <person name="Goldson S.G."/>
            <person name="Dearden P.K."/>
        </authorList>
    </citation>
    <scope>NUCLEOTIDE SEQUENCE</scope>
    <source>
        <strain evidence="2">Lincoln</strain>
        <tissue evidence="2">Whole body</tissue>
    </source>
</reference>
<proteinExistence type="predicted"/>
<gene>
    <name evidence="2" type="ORF">PV327_002108</name>
</gene>
<reference evidence="2" key="1">
    <citation type="journal article" date="2023" name="bioRxiv">
        <title>Scaffold-level genome assemblies of two parasitoid biocontrol wasps reveal the parthenogenesis mechanism and an associated novel virus.</title>
        <authorList>
            <person name="Inwood S."/>
            <person name="Skelly J."/>
            <person name="Guhlin J."/>
            <person name="Harrop T."/>
            <person name="Goldson S."/>
            <person name="Dearden P."/>
        </authorList>
    </citation>
    <scope>NUCLEOTIDE SEQUENCE</scope>
    <source>
        <strain evidence="2">Lincoln</strain>
        <tissue evidence="2">Whole body</tissue>
    </source>
</reference>
<dbReference type="AlphaFoldDB" id="A0AA39FEV5"/>
<keyword evidence="3" id="KW-1185">Reference proteome</keyword>
<keyword evidence="1" id="KW-0732">Signal</keyword>
<accession>A0AA39FEV5</accession>
<sequence>MFLRLTCFIIFFCALVQVKTTPFFGNHQYDPNVEPSKLGDILRAKAQFVDNVKNRLFGNSHSQQGGSNAGFSAGFSAGGSGAGNYGGGGSGQTRPKIDGSGSGSFQIGHSGSLSRNLNNFGESLSSSLDATGRFIDSGIAAGKQYGRTIFLGLTIVPKTLFDLVSAHNQRNAYINVQTAQDLSYVSGQPEYLFQFVDVNGNIIPITAEVAHRLVPGFIIED</sequence>
<protein>
    <submittedName>
        <fullName evidence="2">Uncharacterized protein</fullName>
    </submittedName>
</protein>
<dbReference type="Proteomes" id="UP001168972">
    <property type="component" value="Unassembled WGS sequence"/>
</dbReference>
<evidence type="ECO:0000256" key="1">
    <source>
        <dbReference type="SAM" id="SignalP"/>
    </source>
</evidence>
<comment type="caution">
    <text evidence="2">The sequence shown here is derived from an EMBL/GenBank/DDBJ whole genome shotgun (WGS) entry which is preliminary data.</text>
</comment>